<dbReference type="AlphaFoldDB" id="A0A5P3MS75"/>
<dbReference type="RefSeq" id="WP_123794944.1">
    <property type="nucleotide sequence ID" value="NZ_CP031699.1"/>
</dbReference>
<accession>A0A5P3MS75</accession>
<evidence type="ECO:0000313" key="1">
    <source>
        <dbReference type="EMBL" id="QEY24466.1"/>
    </source>
</evidence>
<sequence>MQIMQKVSAYFKKFAKNKPSSRSALRNSFQSVLKLSDKKIEKLINRLVHEKKISISNTGKISYLKI</sequence>
<dbReference type="KEGG" id="naq:D0T90_08290"/>
<dbReference type="EMBL" id="CP031699">
    <property type="protein sequence ID" value="QEY24466.1"/>
    <property type="molecule type" value="Genomic_DNA"/>
</dbReference>
<keyword evidence="2" id="KW-1185">Reference proteome</keyword>
<protein>
    <submittedName>
        <fullName evidence="1">Uncharacterized protein</fullName>
    </submittedName>
</protein>
<reference evidence="1 2" key="1">
    <citation type="submission" date="2018-08" db="EMBL/GenBank/DDBJ databases">
        <title>Neisseria animalis ATCC 49930 complete genome.</title>
        <authorList>
            <person name="Veseli I.A."/>
            <person name="Mascarenhas dos Santos A.C."/>
            <person name="Buttler R."/>
            <person name="Pombert J.-F."/>
        </authorList>
    </citation>
    <scope>NUCLEOTIDE SEQUENCE [LARGE SCALE GENOMIC DNA]</scope>
    <source>
        <strain evidence="1 2">ATCC 49930</strain>
    </source>
</reference>
<proteinExistence type="predicted"/>
<dbReference type="Proteomes" id="UP000325536">
    <property type="component" value="Chromosome"/>
</dbReference>
<name>A0A5P3MS75_NEIAN</name>
<organism evidence="1 2">
    <name type="scientific">Neisseria animalis</name>
    <dbReference type="NCBI Taxonomy" id="492"/>
    <lineage>
        <taxon>Bacteria</taxon>
        <taxon>Pseudomonadati</taxon>
        <taxon>Pseudomonadota</taxon>
        <taxon>Betaproteobacteria</taxon>
        <taxon>Neisseriales</taxon>
        <taxon>Neisseriaceae</taxon>
        <taxon>Neisseria</taxon>
    </lineage>
</organism>
<evidence type="ECO:0000313" key="2">
    <source>
        <dbReference type="Proteomes" id="UP000325536"/>
    </source>
</evidence>
<gene>
    <name evidence="1" type="ORF">D0T90_08290</name>
</gene>